<proteinExistence type="predicted"/>
<feature type="domain" description="GGDEF" evidence="5">
    <location>
        <begin position="424"/>
        <end position="556"/>
    </location>
</feature>
<feature type="domain" description="EAL" evidence="4">
    <location>
        <begin position="565"/>
        <end position="815"/>
    </location>
</feature>
<dbReference type="CDD" id="cd01949">
    <property type="entry name" value="GGDEF"/>
    <property type="match status" value="1"/>
</dbReference>
<dbReference type="RefSeq" id="WP_265963391.1">
    <property type="nucleotide sequence ID" value="NZ_JAPEVI010000003.1"/>
</dbReference>
<evidence type="ECO:0000256" key="1">
    <source>
        <dbReference type="SAM" id="Coils"/>
    </source>
</evidence>
<organism evidence="6 7">
    <name type="scientific">Roseibium salinum</name>
    <dbReference type="NCBI Taxonomy" id="1604349"/>
    <lineage>
        <taxon>Bacteria</taxon>
        <taxon>Pseudomonadati</taxon>
        <taxon>Pseudomonadota</taxon>
        <taxon>Alphaproteobacteria</taxon>
        <taxon>Hyphomicrobiales</taxon>
        <taxon>Stappiaceae</taxon>
        <taxon>Roseibium</taxon>
    </lineage>
</organism>
<dbReference type="Gene3D" id="3.30.450.20">
    <property type="entry name" value="PAS domain"/>
    <property type="match status" value="1"/>
</dbReference>
<accession>A0ABT3R3F4</accession>
<dbReference type="Pfam" id="PF00563">
    <property type="entry name" value="EAL"/>
    <property type="match status" value="1"/>
</dbReference>
<dbReference type="CDD" id="cd01948">
    <property type="entry name" value="EAL"/>
    <property type="match status" value="1"/>
</dbReference>
<reference evidence="6 7" key="1">
    <citation type="journal article" date="2016" name="Int. J. Syst. Evol. Microbiol.">
        <title>Labrenzia salina sp. nov., isolated from the rhizosphere of the halophyte Arthrocnemum macrostachyum.</title>
        <authorList>
            <person name="Camacho M."/>
            <person name="Redondo-Gomez S."/>
            <person name="Rodriguez-Llorente I."/>
            <person name="Rohde M."/>
            <person name="Sproer C."/>
            <person name="Schumann P."/>
            <person name="Klenk H.P."/>
            <person name="Montero-Calasanz M.D.C."/>
        </authorList>
    </citation>
    <scope>NUCLEOTIDE SEQUENCE [LARGE SCALE GENOMIC DNA]</scope>
    <source>
        <strain evidence="6 7">DSM 29163</strain>
    </source>
</reference>
<dbReference type="InterPro" id="IPR000014">
    <property type="entry name" value="PAS"/>
</dbReference>
<dbReference type="InterPro" id="IPR000160">
    <property type="entry name" value="GGDEF_dom"/>
</dbReference>
<dbReference type="NCBIfam" id="TIGR00254">
    <property type="entry name" value="GGDEF"/>
    <property type="match status" value="1"/>
</dbReference>
<keyword evidence="1" id="KW-0175">Coiled coil</keyword>
<dbReference type="SMART" id="SM00267">
    <property type="entry name" value="GGDEF"/>
    <property type="match status" value="1"/>
</dbReference>
<dbReference type="InterPro" id="IPR013656">
    <property type="entry name" value="PAS_4"/>
</dbReference>
<dbReference type="CDD" id="cd00130">
    <property type="entry name" value="PAS"/>
    <property type="match status" value="1"/>
</dbReference>
<dbReference type="InterPro" id="IPR029787">
    <property type="entry name" value="Nucleotide_cyclase"/>
</dbReference>
<dbReference type="InterPro" id="IPR001633">
    <property type="entry name" value="EAL_dom"/>
</dbReference>
<dbReference type="Pfam" id="PF08448">
    <property type="entry name" value="PAS_4"/>
    <property type="match status" value="1"/>
</dbReference>
<dbReference type="PANTHER" id="PTHR44757:SF4">
    <property type="entry name" value="DIGUANYLATE CYCLASE DGCE-RELATED"/>
    <property type="match status" value="1"/>
</dbReference>
<keyword evidence="2" id="KW-1133">Transmembrane helix</keyword>
<dbReference type="InterPro" id="IPR035965">
    <property type="entry name" value="PAS-like_dom_sf"/>
</dbReference>
<dbReference type="PROSITE" id="PS50883">
    <property type="entry name" value="EAL"/>
    <property type="match status" value="1"/>
</dbReference>
<feature type="coiled-coil region" evidence="1">
    <location>
        <begin position="551"/>
        <end position="578"/>
    </location>
</feature>
<dbReference type="InterPro" id="IPR052155">
    <property type="entry name" value="Biofilm_reg_signaling"/>
</dbReference>
<feature type="transmembrane region" description="Helical" evidence="2">
    <location>
        <begin position="78"/>
        <end position="101"/>
    </location>
</feature>
<dbReference type="SMART" id="SM00052">
    <property type="entry name" value="EAL"/>
    <property type="match status" value="1"/>
</dbReference>
<dbReference type="PANTHER" id="PTHR44757">
    <property type="entry name" value="DIGUANYLATE CYCLASE DGCP"/>
    <property type="match status" value="1"/>
</dbReference>
<feature type="transmembrane region" description="Helical" evidence="2">
    <location>
        <begin position="107"/>
        <end position="125"/>
    </location>
</feature>
<keyword evidence="2" id="KW-0472">Membrane</keyword>
<dbReference type="Gene3D" id="3.20.20.450">
    <property type="entry name" value="EAL domain"/>
    <property type="match status" value="1"/>
</dbReference>
<evidence type="ECO:0000313" key="6">
    <source>
        <dbReference type="EMBL" id="MCX2723620.1"/>
    </source>
</evidence>
<evidence type="ECO:0000259" key="3">
    <source>
        <dbReference type="PROSITE" id="PS50113"/>
    </source>
</evidence>
<dbReference type="InterPro" id="IPR000700">
    <property type="entry name" value="PAS-assoc_C"/>
</dbReference>
<dbReference type="InterPro" id="IPR043128">
    <property type="entry name" value="Rev_trsase/Diguanyl_cyclase"/>
</dbReference>
<protein>
    <submittedName>
        <fullName evidence="6">EAL domain-containing protein</fullName>
    </submittedName>
</protein>
<evidence type="ECO:0000259" key="4">
    <source>
        <dbReference type="PROSITE" id="PS50883"/>
    </source>
</evidence>
<dbReference type="Pfam" id="PF00990">
    <property type="entry name" value="GGDEF"/>
    <property type="match status" value="1"/>
</dbReference>
<evidence type="ECO:0000256" key="2">
    <source>
        <dbReference type="SAM" id="Phobius"/>
    </source>
</evidence>
<dbReference type="PROSITE" id="PS50887">
    <property type="entry name" value="GGDEF"/>
    <property type="match status" value="1"/>
</dbReference>
<feature type="transmembrane region" description="Helical" evidence="2">
    <location>
        <begin position="173"/>
        <end position="194"/>
    </location>
</feature>
<keyword evidence="2" id="KW-0812">Transmembrane</keyword>
<name>A0ABT3R3F4_9HYPH</name>
<dbReference type="EMBL" id="JAPEVI010000003">
    <property type="protein sequence ID" value="MCX2723620.1"/>
    <property type="molecule type" value="Genomic_DNA"/>
</dbReference>
<dbReference type="SUPFAM" id="SSF55785">
    <property type="entry name" value="PYP-like sensor domain (PAS domain)"/>
    <property type="match status" value="1"/>
</dbReference>
<feature type="transmembrane region" description="Helical" evidence="2">
    <location>
        <begin position="146"/>
        <end position="167"/>
    </location>
</feature>
<sequence>MFGHKMRPGANWKLIFQTICMAFLSPGGSVGKHSGTPLASQTGEAGDVPCRAFLLAFGHQVVDEALARRVRAAQIGAIARLTPFSILANVASAIAATPVFLQFVPTSYVVAWLIAIGGFLAYTTHQWFGATRAPIETASRRSLSRAVRHATILSALWSLLPLAAFALGDSTGIWIASAVTTAMICGGAFTLATVPQAAFRWVAILYLSSLVALTLHSSASTWPLFFLLTSYTVVVIGSVASTGWLFASHFVAEAELDERGELIALLMNEFEEKDSDWTWEADSKGNLRNVSERFLHASGRTRLELHAMRMIDLAYSLDEADARTAVAELEMMTGRQEAFRDIVIGVDVNGEARWWSLAARPVFDEQGAFSGYRGVASDITESRRASALVTHLAEHDSLTGIGNRSWFLRRAEMLLERQKQAGRSTLTLFLIDLDNFKVVNDTSGHPAGDELLKQVASRFAELGKGGTALARFGGDEFAVLGQFVSEEAAGAFAQELIRAARKPFRIGLRDFAVGATIGFARFRDKRDAIDDLLRKADIALYKAKEGGRGRALAFECEMEREVRERRELEADLREAFEAGGLNVDFQPIVDARSGRVISSEVLVRWLHPTRGEIPPATFIPIAEHAGLIQPLGSWILRKACAAAAQCPELESVAVNLSAVQFMDPNLVDQILSVLAETGFPPERLVLEITEAIFTRDFRSAADKLEKLRDLGIQIALDDFGTGYSSLSYLRQFKFDKIKIDESFVAEIGERSDSLAIISAIIALAHNLGLEVTAEGVERQFQVDALRTLGCDTMQGYYFGKPDANPMKIVRIRKEDWDGRAPSTAPRKSASLKSAS</sequence>
<dbReference type="SUPFAM" id="SSF141868">
    <property type="entry name" value="EAL domain-like"/>
    <property type="match status" value="1"/>
</dbReference>
<dbReference type="Gene3D" id="3.30.70.270">
    <property type="match status" value="1"/>
</dbReference>
<dbReference type="NCBIfam" id="TIGR00229">
    <property type="entry name" value="sensory_box"/>
    <property type="match status" value="1"/>
</dbReference>
<feature type="transmembrane region" description="Helical" evidence="2">
    <location>
        <begin position="225"/>
        <end position="247"/>
    </location>
</feature>
<dbReference type="PROSITE" id="PS50113">
    <property type="entry name" value="PAC"/>
    <property type="match status" value="1"/>
</dbReference>
<comment type="caution">
    <text evidence="6">The sequence shown here is derived from an EMBL/GenBank/DDBJ whole genome shotgun (WGS) entry which is preliminary data.</text>
</comment>
<dbReference type="InterPro" id="IPR035919">
    <property type="entry name" value="EAL_sf"/>
</dbReference>
<dbReference type="SUPFAM" id="SSF55073">
    <property type="entry name" value="Nucleotide cyclase"/>
    <property type="match status" value="1"/>
</dbReference>
<feature type="domain" description="PAC" evidence="3">
    <location>
        <begin position="335"/>
        <end position="391"/>
    </location>
</feature>
<evidence type="ECO:0000259" key="5">
    <source>
        <dbReference type="PROSITE" id="PS50887"/>
    </source>
</evidence>
<evidence type="ECO:0000313" key="7">
    <source>
        <dbReference type="Proteomes" id="UP001300261"/>
    </source>
</evidence>
<gene>
    <name evidence="6" type="ORF">ON753_14785</name>
</gene>
<keyword evidence="7" id="KW-1185">Reference proteome</keyword>
<dbReference type="Proteomes" id="UP001300261">
    <property type="component" value="Unassembled WGS sequence"/>
</dbReference>